<keyword evidence="5" id="KW-0677">Repeat</keyword>
<dbReference type="AlphaFoldDB" id="A0A177W8X2"/>
<evidence type="ECO:0000256" key="4">
    <source>
        <dbReference type="ARBA" id="ARBA00022728"/>
    </source>
</evidence>
<gene>
    <name evidence="13" type="ORF">BDEG_20720</name>
</gene>
<keyword evidence="9" id="KW-0687">Ribonucleoprotein</keyword>
<reference evidence="13 14" key="1">
    <citation type="submission" date="2006-10" db="EMBL/GenBank/DDBJ databases">
        <title>The Genome Sequence of Batrachochytrium dendrobatidis JEL423.</title>
        <authorList>
            <consortium name="The Broad Institute Genome Sequencing Platform"/>
            <person name="Birren B."/>
            <person name="Lander E."/>
            <person name="Galagan J."/>
            <person name="Cuomo C."/>
            <person name="Devon K."/>
            <person name="Jaffe D."/>
            <person name="Butler J."/>
            <person name="Alvarez P."/>
            <person name="Gnerre S."/>
            <person name="Grabherr M."/>
            <person name="Kleber M."/>
            <person name="Mauceli E."/>
            <person name="Brockman W."/>
            <person name="Young S."/>
            <person name="LaButti K."/>
            <person name="Sykes S."/>
            <person name="DeCaprio D."/>
            <person name="Crawford M."/>
            <person name="Koehrsen M."/>
            <person name="Engels R."/>
            <person name="Montgomery P."/>
            <person name="Pearson M."/>
            <person name="Howarth C."/>
            <person name="Larson L."/>
            <person name="White J."/>
            <person name="O'Leary S."/>
            <person name="Kodira C."/>
            <person name="Zeng Q."/>
            <person name="Yandava C."/>
            <person name="Alvarado L."/>
            <person name="Longcore J."/>
            <person name="James T."/>
        </authorList>
    </citation>
    <scope>NUCLEOTIDE SEQUENCE [LARGE SCALE GENOMIC DNA]</scope>
    <source>
        <strain evidence="13 14">JEL423</strain>
    </source>
</reference>
<keyword evidence="3" id="KW-0507">mRNA processing</keyword>
<dbReference type="InterPro" id="IPR035979">
    <property type="entry name" value="RBD_domain_sf"/>
</dbReference>
<keyword evidence="8" id="KW-0539">Nucleus</keyword>
<comment type="similarity">
    <text evidence="2">Belongs to the RRM U1 A/B'' family.</text>
</comment>
<dbReference type="GO" id="GO:0003723">
    <property type="term" value="F:RNA binding"/>
    <property type="evidence" value="ECO:0007669"/>
    <property type="project" value="UniProtKB-UniRule"/>
</dbReference>
<feature type="domain" description="RRM" evidence="12">
    <location>
        <begin position="57"/>
        <end position="136"/>
    </location>
</feature>
<evidence type="ECO:0000256" key="9">
    <source>
        <dbReference type="ARBA" id="ARBA00023274"/>
    </source>
</evidence>
<organism evidence="13 14">
    <name type="scientific">Batrachochytrium dendrobatidis (strain JEL423)</name>
    <dbReference type="NCBI Taxonomy" id="403673"/>
    <lineage>
        <taxon>Eukaryota</taxon>
        <taxon>Fungi</taxon>
        <taxon>Fungi incertae sedis</taxon>
        <taxon>Chytridiomycota</taxon>
        <taxon>Chytridiomycota incertae sedis</taxon>
        <taxon>Chytridiomycetes</taxon>
        <taxon>Rhizophydiales</taxon>
        <taxon>Rhizophydiales incertae sedis</taxon>
        <taxon>Batrachochytrium</taxon>
    </lineage>
</organism>
<dbReference type="SUPFAM" id="SSF54928">
    <property type="entry name" value="RNA-binding domain, RBD"/>
    <property type="match status" value="1"/>
</dbReference>
<sequence length="262" mass="29090">MHSGMPHHPSGGVGMMPRTMGAGVLPIPGMMHGAVPHGMGFKGQRTPKAPPPTTPQPTLYVRNLRETRNLTALKTALSTVFSKYGDILDIKVKRNVGHRGQAFVSFQTVESAVKAKEEVNGFPLFNRPMDIQFAREQSFAVSVLAGTVEEHKRKRKEMLKERSAFDASEASRKKQKSNSEESLPPNSILFIQNLPTDITNASLSALFNQFPGFKEVRLVPGRSDIAFVEYHNEMHSAIAKQALHGYRLLPEQEEIKVTFAKK</sequence>
<evidence type="ECO:0000256" key="7">
    <source>
        <dbReference type="ARBA" id="ARBA00023187"/>
    </source>
</evidence>
<feature type="compositionally biased region" description="Basic and acidic residues" evidence="11">
    <location>
        <begin position="158"/>
        <end position="172"/>
    </location>
</feature>
<evidence type="ECO:0000256" key="1">
    <source>
        <dbReference type="ARBA" id="ARBA00004123"/>
    </source>
</evidence>
<dbReference type="GO" id="GO:0006397">
    <property type="term" value="P:mRNA processing"/>
    <property type="evidence" value="ECO:0007669"/>
    <property type="project" value="UniProtKB-KW"/>
</dbReference>
<evidence type="ECO:0000313" key="13">
    <source>
        <dbReference type="EMBL" id="OAJ36558.1"/>
    </source>
</evidence>
<dbReference type="PROSITE" id="PS50102">
    <property type="entry name" value="RRM"/>
    <property type="match status" value="2"/>
</dbReference>
<protein>
    <recommendedName>
        <fullName evidence="12">RRM domain-containing protein</fullName>
    </recommendedName>
</protein>
<dbReference type="VEuPathDB" id="FungiDB:BDEG_20720"/>
<dbReference type="SMART" id="SM00360">
    <property type="entry name" value="RRM"/>
    <property type="match status" value="2"/>
</dbReference>
<dbReference type="OrthoDB" id="266020at2759"/>
<proteinExistence type="inferred from homology"/>
<evidence type="ECO:0000256" key="10">
    <source>
        <dbReference type="PROSITE-ProRule" id="PRU00176"/>
    </source>
</evidence>
<dbReference type="Pfam" id="PF00076">
    <property type="entry name" value="RRM_1"/>
    <property type="match status" value="2"/>
</dbReference>
<comment type="subcellular location">
    <subcellularLocation>
        <location evidence="1">Nucleus</location>
    </subcellularLocation>
</comment>
<evidence type="ECO:0000256" key="11">
    <source>
        <dbReference type="SAM" id="MobiDB-lite"/>
    </source>
</evidence>
<dbReference type="Proteomes" id="UP000077115">
    <property type="component" value="Unassembled WGS sequence"/>
</dbReference>
<evidence type="ECO:0000256" key="2">
    <source>
        <dbReference type="ARBA" id="ARBA00007243"/>
    </source>
</evidence>
<dbReference type="PANTHER" id="PTHR10501">
    <property type="entry name" value="U1 SMALL NUCLEAR RIBONUCLEOPROTEIN A/U2 SMALL NUCLEAR RIBONUCLEOPROTEIN B"/>
    <property type="match status" value="1"/>
</dbReference>
<dbReference type="InterPro" id="IPR000504">
    <property type="entry name" value="RRM_dom"/>
</dbReference>
<name>A0A177W8X2_BATDL</name>
<keyword evidence="6 10" id="KW-0694">RNA-binding</keyword>
<evidence type="ECO:0000256" key="8">
    <source>
        <dbReference type="ARBA" id="ARBA00023242"/>
    </source>
</evidence>
<dbReference type="CDD" id="cd12247">
    <property type="entry name" value="RRM2_U1A_like"/>
    <property type="match status" value="1"/>
</dbReference>
<keyword evidence="4" id="KW-0747">Spliceosome</keyword>
<dbReference type="FunFam" id="3.30.70.330:FF:000029">
    <property type="entry name" value="U2 small nuclear ribonucleoprotein B"/>
    <property type="match status" value="1"/>
</dbReference>
<dbReference type="GO" id="GO:0030532">
    <property type="term" value="C:small nuclear ribonucleoprotein complex"/>
    <property type="evidence" value="ECO:0007669"/>
    <property type="project" value="UniProtKB-ARBA"/>
</dbReference>
<dbReference type="eggNOG" id="KOG4206">
    <property type="taxonomic scope" value="Eukaryota"/>
</dbReference>
<keyword evidence="7" id="KW-0508">mRNA splicing</keyword>
<evidence type="ECO:0000256" key="6">
    <source>
        <dbReference type="ARBA" id="ARBA00022884"/>
    </source>
</evidence>
<evidence type="ECO:0000313" key="14">
    <source>
        <dbReference type="Proteomes" id="UP000077115"/>
    </source>
</evidence>
<dbReference type="GO" id="GO:0005681">
    <property type="term" value="C:spliceosomal complex"/>
    <property type="evidence" value="ECO:0007669"/>
    <property type="project" value="UniProtKB-KW"/>
</dbReference>
<accession>A0A177W8X2</accession>
<reference evidence="13 14" key="2">
    <citation type="submission" date="2016-05" db="EMBL/GenBank/DDBJ databases">
        <title>Lineage-specific infection strategies underlie the spectrum of fungal disease in amphibians.</title>
        <authorList>
            <person name="Cuomo C.A."/>
            <person name="Farrer R.A."/>
            <person name="James T."/>
            <person name="Longcore J."/>
            <person name="Birren B."/>
        </authorList>
    </citation>
    <scope>NUCLEOTIDE SEQUENCE [LARGE SCALE GENOMIC DNA]</scope>
    <source>
        <strain evidence="13 14">JEL423</strain>
    </source>
</reference>
<dbReference type="GO" id="GO:0008380">
    <property type="term" value="P:RNA splicing"/>
    <property type="evidence" value="ECO:0007669"/>
    <property type="project" value="UniProtKB-KW"/>
</dbReference>
<dbReference type="STRING" id="403673.A0A177W8X2"/>
<evidence type="ECO:0000256" key="5">
    <source>
        <dbReference type="ARBA" id="ARBA00022737"/>
    </source>
</evidence>
<dbReference type="Gene3D" id="3.30.70.330">
    <property type="match status" value="2"/>
</dbReference>
<feature type="region of interest" description="Disordered" evidence="11">
    <location>
        <begin position="152"/>
        <end position="184"/>
    </location>
</feature>
<dbReference type="InterPro" id="IPR012677">
    <property type="entry name" value="Nucleotide-bd_a/b_plait_sf"/>
</dbReference>
<feature type="domain" description="RRM" evidence="12">
    <location>
        <begin position="187"/>
        <end position="262"/>
    </location>
</feature>
<dbReference type="FunFam" id="3.30.70.330:FF:000039">
    <property type="entry name" value="U1 small nuclear ribonucleoprotein A"/>
    <property type="match status" value="1"/>
</dbReference>
<dbReference type="EMBL" id="DS022300">
    <property type="protein sequence ID" value="OAJ36558.1"/>
    <property type="molecule type" value="Genomic_DNA"/>
</dbReference>
<evidence type="ECO:0000259" key="12">
    <source>
        <dbReference type="PROSITE" id="PS50102"/>
    </source>
</evidence>
<evidence type="ECO:0000256" key="3">
    <source>
        <dbReference type="ARBA" id="ARBA00022664"/>
    </source>
</evidence>